<keyword evidence="6" id="KW-0769">Symport</keyword>
<protein>
    <recommendedName>
        <fullName evidence="6">Transporter</fullName>
    </recommendedName>
</protein>
<dbReference type="RefSeq" id="WP_084231403.1">
    <property type="nucleotide sequence ID" value="NZ_FWWR01000013.1"/>
</dbReference>
<feature type="transmembrane region" description="Helical" evidence="7">
    <location>
        <begin position="212"/>
        <end position="240"/>
    </location>
</feature>
<gene>
    <name evidence="8" type="ORF">SAMN00017477_1876</name>
</gene>
<dbReference type="Proteomes" id="UP000192368">
    <property type="component" value="Unassembled WGS sequence"/>
</dbReference>
<dbReference type="GO" id="GO:0015293">
    <property type="term" value="F:symporter activity"/>
    <property type="evidence" value="ECO:0007669"/>
    <property type="project" value="UniProtKB-KW"/>
</dbReference>
<dbReference type="STRING" id="573058.SAMN00017477_1876"/>
<dbReference type="NCBIfam" id="NF037979">
    <property type="entry name" value="Na_transp"/>
    <property type="match status" value="1"/>
</dbReference>
<sequence length="433" mass="47788">MKKNEGFSSIWGFILVAIGLALGIGSLWRFPYVVGANGGAIFILMYIAIILIIGIPLMTCEVAIGFHTQRTAIDAYKTIAPKSKFYLAGYLHLIAAVLILGYTAPIYSWIFKYLIVSFQGSYIGLTPDGVVEFFNGFNVDKTQVFIFFILNLLLNIFVLIFGVQKGIERISKILLPILFLIMVAVIISVLRVDSAVEGVKFLFLPDLSKFTLDSVLTCLGQAFFALGLGMLGSMVFGSYIKDEKENIFKSSSLICISLIFAGILAGLMILPMVFGTNLEVTEGVSLSFLTLPNAFNLVPGGYFLSILFYLGFYIAAFTSSVGVYEAIIGLITEKYNLNRITAILISAVPIVIIAYLSINNDALFGMFDVIESNYILVFSCLAIAIFSGYVWGIENVIKASNIENEFVKNWMRVSIKYITPVAILIIFLSHFFK</sequence>
<feature type="transmembrane region" description="Helical" evidence="7">
    <location>
        <begin position="414"/>
        <end position="432"/>
    </location>
</feature>
<evidence type="ECO:0000313" key="9">
    <source>
        <dbReference type="Proteomes" id="UP000192368"/>
    </source>
</evidence>
<dbReference type="InterPro" id="IPR037272">
    <property type="entry name" value="SNS_sf"/>
</dbReference>
<dbReference type="EMBL" id="FWWR01000013">
    <property type="protein sequence ID" value="SMB91959.1"/>
    <property type="molecule type" value="Genomic_DNA"/>
</dbReference>
<feature type="transmembrane region" description="Helical" evidence="7">
    <location>
        <begin position="40"/>
        <end position="64"/>
    </location>
</feature>
<organism evidence="8 9">
    <name type="scientific">Peptoniphilus asaccharolyticus DSM 20463</name>
    <dbReference type="NCBI Taxonomy" id="573058"/>
    <lineage>
        <taxon>Bacteria</taxon>
        <taxon>Bacillati</taxon>
        <taxon>Bacillota</taxon>
        <taxon>Tissierellia</taxon>
        <taxon>Tissierellales</taxon>
        <taxon>Peptoniphilaceae</taxon>
        <taxon>Peptoniphilus</taxon>
    </lineage>
</organism>
<evidence type="ECO:0000256" key="7">
    <source>
        <dbReference type="SAM" id="Phobius"/>
    </source>
</evidence>
<dbReference type="PROSITE" id="PS00610">
    <property type="entry name" value="NA_NEUROTRAN_SYMP_1"/>
    <property type="match status" value="1"/>
</dbReference>
<evidence type="ECO:0000256" key="6">
    <source>
        <dbReference type="RuleBase" id="RU003732"/>
    </source>
</evidence>
<feature type="transmembrane region" description="Helical" evidence="7">
    <location>
        <begin position="85"/>
        <end position="110"/>
    </location>
</feature>
<keyword evidence="4 7" id="KW-1133">Transmembrane helix</keyword>
<keyword evidence="5 7" id="KW-0472">Membrane</keyword>
<dbReference type="Pfam" id="PF00209">
    <property type="entry name" value="SNF"/>
    <property type="match status" value="2"/>
</dbReference>
<keyword evidence="2 6" id="KW-0813">Transport</keyword>
<keyword evidence="9" id="KW-1185">Reference proteome</keyword>
<evidence type="ECO:0000256" key="1">
    <source>
        <dbReference type="ARBA" id="ARBA00004141"/>
    </source>
</evidence>
<evidence type="ECO:0000256" key="3">
    <source>
        <dbReference type="ARBA" id="ARBA00022692"/>
    </source>
</evidence>
<feature type="transmembrane region" description="Helical" evidence="7">
    <location>
        <begin position="374"/>
        <end position="393"/>
    </location>
</feature>
<feature type="transmembrane region" description="Helical" evidence="7">
    <location>
        <begin position="252"/>
        <end position="274"/>
    </location>
</feature>
<dbReference type="PANTHER" id="PTHR42948">
    <property type="entry name" value="TRANSPORTER"/>
    <property type="match status" value="1"/>
</dbReference>
<feature type="transmembrane region" description="Helical" evidence="7">
    <location>
        <begin position="144"/>
        <end position="161"/>
    </location>
</feature>
<proteinExistence type="inferred from homology"/>
<dbReference type="GO" id="GO:0016020">
    <property type="term" value="C:membrane"/>
    <property type="evidence" value="ECO:0007669"/>
    <property type="project" value="UniProtKB-SubCell"/>
</dbReference>
<feature type="transmembrane region" description="Helical" evidence="7">
    <location>
        <begin position="173"/>
        <end position="192"/>
    </location>
</feature>
<dbReference type="OrthoDB" id="9762833at2"/>
<comment type="subcellular location">
    <subcellularLocation>
        <location evidence="1">Membrane</location>
        <topology evidence="1">Multi-pass membrane protein</topology>
    </subcellularLocation>
</comment>
<dbReference type="SUPFAM" id="SSF161070">
    <property type="entry name" value="SNF-like"/>
    <property type="match status" value="1"/>
</dbReference>
<dbReference type="AlphaFoldDB" id="A0A1W1VEY7"/>
<dbReference type="InterPro" id="IPR000175">
    <property type="entry name" value="Na/ntran_symport"/>
</dbReference>
<keyword evidence="3 6" id="KW-0812">Transmembrane</keyword>
<dbReference type="PRINTS" id="PR00176">
    <property type="entry name" value="NANEUSMPORT"/>
</dbReference>
<evidence type="ECO:0000256" key="5">
    <source>
        <dbReference type="ARBA" id="ARBA00023136"/>
    </source>
</evidence>
<feature type="transmembrane region" description="Helical" evidence="7">
    <location>
        <begin position="7"/>
        <end position="28"/>
    </location>
</feature>
<evidence type="ECO:0000256" key="4">
    <source>
        <dbReference type="ARBA" id="ARBA00022989"/>
    </source>
</evidence>
<dbReference type="InterPro" id="IPR047218">
    <property type="entry name" value="YocR/YhdH-like"/>
</dbReference>
<evidence type="ECO:0000256" key="2">
    <source>
        <dbReference type="ARBA" id="ARBA00022448"/>
    </source>
</evidence>
<evidence type="ECO:0000313" key="8">
    <source>
        <dbReference type="EMBL" id="SMB91959.1"/>
    </source>
</evidence>
<accession>A0A1W1VEY7</accession>
<comment type="similarity">
    <text evidence="6">Belongs to the sodium:neurotransmitter symporter (SNF) (TC 2.A.22) family.</text>
</comment>
<feature type="transmembrane region" description="Helical" evidence="7">
    <location>
        <begin position="294"/>
        <end position="316"/>
    </location>
</feature>
<dbReference type="PANTHER" id="PTHR42948:SF1">
    <property type="entry name" value="TRANSPORTER"/>
    <property type="match status" value="1"/>
</dbReference>
<dbReference type="CDD" id="cd10336">
    <property type="entry name" value="SLC6sbd_Tyt1-Like"/>
    <property type="match status" value="1"/>
</dbReference>
<feature type="transmembrane region" description="Helical" evidence="7">
    <location>
        <begin position="337"/>
        <end position="358"/>
    </location>
</feature>
<dbReference type="PROSITE" id="PS50267">
    <property type="entry name" value="NA_NEUROTRAN_SYMP_3"/>
    <property type="match status" value="1"/>
</dbReference>
<reference evidence="9" key="1">
    <citation type="submission" date="2017-04" db="EMBL/GenBank/DDBJ databases">
        <authorList>
            <person name="Varghese N."/>
            <person name="Submissions S."/>
        </authorList>
    </citation>
    <scope>NUCLEOTIDE SEQUENCE [LARGE SCALE GENOMIC DNA]</scope>
    <source>
        <strain evidence="9">DSM 20463</strain>
    </source>
</reference>
<name>A0A1W1VEY7_PEPAS</name>